<feature type="compositionally biased region" description="Basic residues" evidence="9">
    <location>
        <begin position="382"/>
        <end position="393"/>
    </location>
</feature>
<feature type="compositionally biased region" description="Acidic residues" evidence="9">
    <location>
        <begin position="423"/>
        <end position="433"/>
    </location>
</feature>
<dbReference type="EC" id="3.6.4.13" evidence="1"/>
<evidence type="ECO:0000256" key="3">
    <source>
        <dbReference type="ARBA" id="ARBA00022741"/>
    </source>
</evidence>
<keyword evidence="3" id="KW-0547">Nucleotide-binding</keyword>
<accession>A0A2H1FJR3</accession>
<keyword evidence="6" id="KW-0067">ATP-binding</keyword>
<dbReference type="InterPro" id="IPR027417">
    <property type="entry name" value="P-loop_NTPase"/>
</dbReference>
<keyword evidence="4" id="KW-0378">Hydrolase</keyword>
<feature type="compositionally biased region" description="Basic and acidic residues" evidence="9">
    <location>
        <begin position="398"/>
        <end position="422"/>
    </location>
</feature>
<keyword evidence="5" id="KW-0347">Helicase</keyword>
<dbReference type="PROSITE" id="PS00690">
    <property type="entry name" value="DEAH_ATP_HELICASE"/>
    <property type="match status" value="1"/>
</dbReference>
<evidence type="ECO:0000256" key="2">
    <source>
        <dbReference type="ARBA" id="ARBA00022664"/>
    </source>
</evidence>
<dbReference type="GO" id="GO:0003723">
    <property type="term" value="F:RNA binding"/>
    <property type="evidence" value="ECO:0007669"/>
    <property type="project" value="TreeGrafter"/>
</dbReference>
<evidence type="ECO:0000256" key="5">
    <source>
        <dbReference type="ARBA" id="ARBA00022806"/>
    </source>
</evidence>
<comment type="catalytic activity">
    <reaction evidence="8">
        <text>ATP + H2O = ADP + phosphate + H(+)</text>
        <dbReference type="Rhea" id="RHEA:13065"/>
        <dbReference type="ChEBI" id="CHEBI:15377"/>
        <dbReference type="ChEBI" id="CHEBI:15378"/>
        <dbReference type="ChEBI" id="CHEBI:30616"/>
        <dbReference type="ChEBI" id="CHEBI:43474"/>
        <dbReference type="ChEBI" id="CHEBI:456216"/>
        <dbReference type="EC" id="3.6.4.13"/>
    </reaction>
</comment>
<gene>
    <name evidence="12" type="ORF">ZT1E4_G307</name>
</gene>
<dbReference type="AlphaFoldDB" id="A0A2H1FJR3"/>
<keyword evidence="2" id="KW-0507">mRNA processing</keyword>
<dbReference type="SMART" id="SM00487">
    <property type="entry name" value="DEXDc"/>
    <property type="match status" value="1"/>
</dbReference>
<dbReference type="InterPro" id="IPR002464">
    <property type="entry name" value="DNA/RNA_helicase_DEAH_CS"/>
</dbReference>
<dbReference type="GO" id="GO:0003724">
    <property type="term" value="F:RNA helicase activity"/>
    <property type="evidence" value="ECO:0007669"/>
    <property type="project" value="UniProtKB-EC"/>
</dbReference>
<evidence type="ECO:0000259" key="11">
    <source>
        <dbReference type="PROSITE" id="PS51194"/>
    </source>
</evidence>
<proteinExistence type="predicted"/>
<dbReference type="InterPro" id="IPR001650">
    <property type="entry name" value="Helicase_C-like"/>
</dbReference>
<dbReference type="CDD" id="cd18791">
    <property type="entry name" value="SF2_C_RHA"/>
    <property type="match status" value="1"/>
</dbReference>
<evidence type="ECO:0000256" key="4">
    <source>
        <dbReference type="ARBA" id="ARBA00022801"/>
    </source>
</evidence>
<dbReference type="Pfam" id="PF00270">
    <property type="entry name" value="DEAD"/>
    <property type="match status" value="1"/>
</dbReference>
<dbReference type="GO" id="GO:0016787">
    <property type="term" value="F:hydrolase activity"/>
    <property type="evidence" value="ECO:0007669"/>
    <property type="project" value="UniProtKB-KW"/>
</dbReference>
<evidence type="ECO:0000256" key="9">
    <source>
        <dbReference type="SAM" id="MobiDB-lite"/>
    </source>
</evidence>
<dbReference type="Gene3D" id="3.40.50.300">
    <property type="entry name" value="P-loop containing nucleotide triphosphate hydrolases"/>
    <property type="match status" value="2"/>
</dbReference>
<feature type="region of interest" description="Disordered" evidence="9">
    <location>
        <begin position="571"/>
        <end position="607"/>
    </location>
</feature>
<dbReference type="PROSITE" id="PS51194">
    <property type="entry name" value="HELICASE_CTER"/>
    <property type="match status" value="1"/>
</dbReference>
<feature type="region of interest" description="Disordered" evidence="9">
    <location>
        <begin position="483"/>
        <end position="517"/>
    </location>
</feature>
<keyword evidence="7" id="KW-0508">mRNA splicing</keyword>
<organism evidence="12 13">
    <name type="scientific">Zymoseptoria tritici ST99CH_1E4</name>
    <dbReference type="NCBI Taxonomy" id="1276532"/>
    <lineage>
        <taxon>Eukaryota</taxon>
        <taxon>Fungi</taxon>
        <taxon>Dikarya</taxon>
        <taxon>Ascomycota</taxon>
        <taxon>Pezizomycotina</taxon>
        <taxon>Dothideomycetes</taxon>
        <taxon>Dothideomycetidae</taxon>
        <taxon>Mycosphaerellales</taxon>
        <taxon>Mycosphaerellaceae</taxon>
        <taxon>Zymoseptoria</taxon>
    </lineage>
</organism>
<evidence type="ECO:0000256" key="8">
    <source>
        <dbReference type="ARBA" id="ARBA00047984"/>
    </source>
</evidence>
<dbReference type="Pfam" id="PF00271">
    <property type="entry name" value="Helicase_C"/>
    <property type="match status" value="1"/>
</dbReference>
<dbReference type="SUPFAM" id="SSF52540">
    <property type="entry name" value="P-loop containing nucleoside triphosphate hydrolases"/>
    <property type="match status" value="1"/>
</dbReference>
<dbReference type="InterPro" id="IPR011545">
    <property type="entry name" value="DEAD/DEAH_box_helicase_dom"/>
</dbReference>
<dbReference type="PROSITE" id="PS51192">
    <property type="entry name" value="HELICASE_ATP_BIND_1"/>
    <property type="match status" value="1"/>
</dbReference>
<dbReference type="GO" id="GO:0008380">
    <property type="term" value="P:RNA splicing"/>
    <property type="evidence" value="ECO:0007669"/>
    <property type="project" value="UniProtKB-KW"/>
</dbReference>
<dbReference type="GO" id="GO:0006397">
    <property type="term" value="P:mRNA processing"/>
    <property type="evidence" value="ECO:0007669"/>
    <property type="project" value="UniProtKB-KW"/>
</dbReference>
<feature type="domain" description="Helicase C-terminal" evidence="11">
    <location>
        <begin position="247"/>
        <end position="427"/>
    </location>
</feature>
<feature type="compositionally biased region" description="Basic and acidic residues" evidence="9">
    <location>
        <begin position="483"/>
        <end position="494"/>
    </location>
</feature>
<sequence>MPAIKQVADTIGVESRRDEDGDINPMTWRPYSVTYKSLLPPRRLLPVALKRSEFFALFHKHQVLIFVGETGSGKTTQIPGFVMHYYGPQQLQKAELKIAVTQPRRLAAQETARRVAKELDVHLGEEVGFRFRGENNAHKDKGIIIFLTDGSLLAEAKTDPLLSKYACIILDEVHERTVATDILLGVLKIACQKRPDLKIVVMSATMDSSKFQNYFLNAGTQFVPGSAYPVEIFYLPQPSKDDPMDLAVETVIHIHTTESVGDVLVFVPGVKEIKSVIKKIQDRMSRKRLGILGTIKCYPLHAKLAKNLQSHAQYDLTPISDFGTSYSRRVIVATNVAETSLTIPGIVFIVDTGLVNVAVDNPRTQSEYFETVPISKANARQRSGRAGRTKPGKCFRLYTEEAMGRTTKKEDDSDNDDSKKDNPEEEHEPEPTSEFEFRKQKNPAYGSDAYLSQGEQMALFAPKKFGSHAAKLTGYYAAESSDWDKQPATEEHLSNADPDASPTEQQPEADGKKKPVIGSRTFDHFTNWIQDCKAYHGGRAYVNDVLYPWSATRTKRQAAVREGVRAYTARRDKEHLDDTSFDPKPWRTYSSNSEPRALYMAEDHDEK</sequence>
<dbReference type="Proteomes" id="UP000245764">
    <property type="component" value="Chromosome 1"/>
</dbReference>
<evidence type="ECO:0000256" key="6">
    <source>
        <dbReference type="ARBA" id="ARBA00022840"/>
    </source>
</evidence>
<feature type="domain" description="Helicase ATP-binding" evidence="10">
    <location>
        <begin position="55"/>
        <end position="224"/>
    </location>
</feature>
<dbReference type="PANTHER" id="PTHR18934:SF109">
    <property type="entry name" value="ATP-DEPENDENT RNA HELICASE DHX15 HOMOLOG"/>
    <property type="match status" value="1"/>
</dbReference>
<evidence type="ECO:0000259" key="10">
    <source>
        <dbReference type="PROSITE" id="PS51192"/>
    </source>
</evidence>
<protein>
    <recommendedName>
        <fullName evidence="1">RNA helicase</fullName>
        <ecNumber evidence="1">3.6.4.13</ecNumber>
    </recommendedName>
</protein>
<dbReference type="GO" id="GO:0005681">
    <property type="term" value="C:spliceosomal complex"/>
    <property type="evidence" value="ECO:0007669"/>
    <property type="project" value="TreeGrafter"/>
</dbReference>
<evidence type="ECO:0000313" key="12">
    <source>
        <dbReference type="EMBL" id="SMR41529.1"/>
    </source>
</evidence>
<evidence type="ECO:0000256" key="1">
    <source>
        <dbReference type="ARBA" id="ARBA00012552"/>
    </source>
</evidence>
<evidence type="ECO:0000256" key="7">
    <source>
        <dbReference type="ARBA" id="ARBA00023187"/>
    </source>
</evidence>
<dbReference type="EMBL" id="LT854253">
    <property type="protein sequence ID" value="SMR41529.1"/>
    <property type="molecule type" value="Genomic_DNA"/>
</dbReference>
<dbReference type="SMART" id="SM00490">
    <property type="entry name" value="HELICc"/>
    <property type="match status" value="1"/>
</dbReference>
<dbReference type="InterPro" id="IPR014001">
    <property type="entry name" value="Helicase_ATP-bd"/>
</dbReference>
<dbReference type="GO" id="GO:0005524">
    <property type="term" value="F:ATP binding"/>
    <property type="evidence" value="ECO:0007669"/>
    <property type="project" value="UniProtKB-KW"/>
</dbReference>
<name>A0A2H1FJR3_ZYMTR</name>
<feature type="region of interest" description="Disordered" evidence="9">
    <location>
        <begin position="378"/>
        <end position="440"/>
    </location>
</feature>
<dbReference type="PANTHER" id="PTHR18934">
    <property type="entry name" value="ATP-DEPENDENT RNA HELICASE"/>
    <property type="match status" value="1"/>
</dbReference>
<reference evidence="13" key="1">
    <citation type="submission" date="2017-05" db="EMBL/GenBank/DDBJ databases">
        <authorList>
            <person name="Song R."/>
            <person name="Chenine A.L."/>
            <person name="Ruprecht R.M."/>
        </authorList>
    </citation>
    <scope>NUCLEOTIDE SEQUENCE [LARGE SCALE GENOMIC DNA]</scope>
</reference>
<evidence type="ECO:0000313" key="13">
    <source>
        <dbReference type="Proteomes" id="UP000245764"/>
    </source>
</evidence>